<dbReference type="PANTHER" id="PTHR30273">
    <property type="entry name" value="PERIPLASMIC SIGNAL SENSOR AND SIGMA FACTOR ACTIVATOR FECR-RELATED"/>
    <property type="match status" value="1"/>
</dbReference>
<evidence type="ECO:0000313" key="4">
    <source>
        <dbReference type="EMBL" id="XBG61925.1"/>
    </source>
</evidence>
<dbReference type="Gene3D" id="2.60.120.1440">
    <property type="match status" value="1"/>
</dbReference>
<dbReference type="InterPro" id="IPR012373">
    <property type="entry name" value="Ferrdict_sens_TM"/>
</dbReference>
<proteinExistence type="predicted"/>
<dbReference type="Pfam" id="PF16344">
    <property type="entry name" value="FecR_C"/>
    <property type="match status" value="1"/>
</dbReference>
<feature type="transmembrane region" description="Helical" evidence="1">
    <location>
        <begin position="84"/>
        <end position="105"/>
    </location>
</feature>
<evidence type="ECO:0000256" key="1">
    <source>
        <dbReference type="SAM" id="Phobius"/>
    </source>
</evidence>
<evidence type="ECO:0000259" key="3">
    <source>
        <dbReference type="Pfam" id="PF16344"/>
    </source>
</evidence>
<keyword evidence="1" id="KW-0812">Transmembrane</keyword>
<dbReference type="Pfam" id="PF04773">
    <property type="entry name" value="FecR"/>
    <property type="match status" value="1"/>
</dbReference>
<feature type="domain" description="FecR protein" evidence="2">
    <location>
        <begin position="113"/>
        <end position="205"/>
    </location>
</feature>
<name>A0AAU7BU53_9FLAO</name>
<accession>A0AAU7BU53</accession>
<dbReference type="InterPro" id="IPR006860">
    <property type="entry name" value="FecR"/>
</dbReference>
<gene>
    <name evidence="4" type="ORF">ABGB03_03250</name>
</gene>
<organism evidence="4">
    <name type="scientific">Pontimicrobium sp. SW4</name>
    <dbReference type="NCBI Taxonomy" id="3153519"/>
    <lineage>
        <taxon>Bacteria</taxon>
        <taxon>Pseudomonadati</taxon>
        <taxon>Bacteroidota</taxon>
        <taxon>Flavobacteriia</taxon>
        <taxon>Flavobacteriales</taxon>
        <taxon>Flavobacteriaceae</taxon>
        <taxon>Pontimicrobium</taxon>
    </lineage>
</organism>
<keyword evidence="1" id="KW-1133">Transmembrane helix</keyword>
<sequence length="323" mass="37074">MEQYQIKESDIWAYISGNADITTVNNVEKWIKSSKYDEQLFNKIVAIYESTEAKTSQVDIDVAKQRFFTTISNEEKNTFSWKSIFKYAAVIALIITTATFTYQSFSNNDLVNIQTAYSEHKQIDLPDGSVVWLNSSSEISYNEKSPRTIKLIGEAFFEVAKNKDYPFTVETLDNVIVKALGTSFNVNAYQSNSYTETTLFTGKVEVSAENYFDKKIILLPNDQVKIMKENGDISNSKTDNLKTTLAWKNGQIEFNNKPFVDIASDLSNQYNIQLRFENDDIALSKFTGSFKNSTPIREILDILKISKEFEYKLNQETNEWIIK</sequence>
<reference evidence="4" key="1">
    <citation type="submission" date="2024-05" db="EMBL/GenBank/DDBJ databases">
        <title>Pontimicrobium maritimus sp. nov., isolated form sea water.</title>
        <authorList>
            <person name="Muhammad N."/>
            <person name="Vuong T.Q."/>
            <person name="Han H.L."/>
            <person name="Kim S.-G."/>
        </authorList>
    </citation>
    <scope>NUCLEOTIDE SEQUENCE</scope>
    <source>
        <strain evidence="4">SW4</strain>
    </source>
</reference>
<dbReference type="InterPro" id="IPR032508">
    <property type="entry name" value="FecR_C"/>
</dbReference>
<protein>
    <submittedName>
        <fullName evidence="4">FecR domain-containing protein</fullName>
    </submittedName>
</protein>
<dbReference type="PIRSF" id="PIRSF018266">
    <property type="entry name" value="FecR"/>
    <property type="match status" value="1"/>
</dbReference>
<evidence type="ECO:0000259" key="2">
    <source>
        <dbReference type="Pfam" id="PF04773"/>
    </source>
</evidence>
<dbReference type="GO" id="GO:0016989">
    <property type="term" value="F:sigma factor antagonist activity"/>
    <property type="evidence" value="ECO:0007669"/>
    <property type="project" value="TreeGrafter"/>
</dbReference>
<feature type="domain" description="Protein FecR C-terminal" evidence="3">
    <location>
        <begin position="252"/>
        <end position="316"/>
    </location>
</feature>
<dbReference type="AlphaFoldDB" id="A0AAU7BU53"/>
<dbReference type="PANTHER" id="PTHR30273:SF2">
    <property type="entry name" value="PROTEIN FECR"/>
    <property type="match status" value="1"/>
</dbReference>
<dbReference type="RefSeq" id="WP_347924796.1">
    <property type="nucleotide sequence ID" value="NZ_CP157199.1"/>
</dbReference>
<dbReference type="Gene3D" id="3.55.50.30">
    <property type="match status" value="1"/>
</dbReference>
<dbReference type="EMBL" id="CP157199">
    <property type="protein sequence ID" value="XBG61925.1"/>
    <property type="molecule type" value="Genomic_DNA"/>
</dbReference>
<keyword evidence="1" id="KW-0472">Membrane</keyword>